<evidence type="ECO:0000313" key="2">
    <source>
        <dbReference type="EMBL" id="MDO3381212.1"/>
    </source>
</evidence>
<keyword evidence="3" id="KW-1185">Reference proteome</keyword>
<dbReference type="EMBL" id="JAULRT010000034">
    <property type="protein sequence ID" value="MDO3381212.1"/>
    <property type="molecule type" value="Genomic_DNA"/>
</dbReference>
<dbReference type="RefSeq" id="WP_302711342.1">
    <property type="nucleotide sequence ID" value="NZ_JAULRT010000034.1"/>
</dbReference>
<organism evidence="2 3">
    <name type="scientific">Gilvimarinus algae</name>
    <dbReference type="NCBI Taxonomy" id="3058037"/>
    <lineage>
        <taxon>Bacteria</taxon>
        <taxon>Pseudomonadati</taxon>
        <taxon>Pseudomonadota</taxon>
        <taxon>Gammaproteobacteria</taxon>
        <taxon>Cellvibrionales</taxon>
        <taxon>Cellvibrionaceae</taxon>
        <taxon>Gilvimarinus</taxon>
    </lineage>
</organism>
<sequence length="122" mass="13749">MAETTLQQWLDDVRLLDEAQYQMVNEVRSLVRRLVSSVAEQIKYGGIVFSASGVHFGGVFVYQHHVTVEFSQGARIEDRFGSLEGSGKARRHIKLKHLSDITEKHLNHYLPLAVAAAQHNAH</sequence>
<evidence type="ECO:0000259" key="1">
    <source>
        <dbReference type="Pfam" id="PF08818"/>
    </source>
</evidence>
<proteinExistence type="predicted"/>
<accession>A0ABT8TAS5</accession>
<gene>
    <name evidence="2" type="ORF">QWI16_03445</name>
</gene>
<dbReference type="Gene3D" id="3.90.1150.200">
    <property type="match status" value="1"/>
</dbReference>
<name>A0ABT8TAS5_9GAMM</name>
<dbReference type="SUPFAM" id="SSF159888">
    <property type="entry name" value="YdhG-like"/>
    <property type="match status" value="1"/>
</dbReference>
<protein>
    <submittedName>
        <fullName evidence="2">DUF1801 domain-containing protein</fullName>
    </submittedName>
</protein>
<reference evidence="2" key="1">
    <citation type="submission" date="2023-07" db="EMBL/GenBank/DDBJ databases">
        <title>Gilvimarinus algae sp. nov., isolated from the surface of Kelp.</title>
        <authorList>
            <person name="Sun Y.Y."/>
            <person name="Gong Y."/>
            <person name="Du Z.J."/>
        </authorList>
    </citation>
    <scope>NUCLEOTIDE SEQUENCE</scope>
    <source>
        <strain evidence="2">SDUM040014</strain>
    </source>
</reference>
<dbReference type="InterPro" id="IPR014922">
    <property type="entry name" value="YdhG-like"/>
</dbReference>
<feature type="domain" description="YdhG-like" evidence="1">
    <location>
        <begin position="22"/>
        <end position="110"/>
    </location>
</feature>
<evidence type="ECO:0000313" key="3">
    <source>
        <dbReference type="Proteomes" id="UP001168380"/>
    </source>
</evidence>
<dbReference type="Pfam" id="PF08818">
    <property type="entry name" value="DUF1801"/>
    <property type="match status" value="1"/>
</dbReference>
<dbReference type="Proteomes" id="UP001168380">
    <property type="component" value="Unassembled WGS sequence"/>
</dbReference>
<comment type="caution">
    <text evidence="2">The sequence shown here is derived from an EMBL/GenBank/DDBJ whole genome shotgun (WGS) entry which is preliminary data.</text>
</comment>